<gene>
    <name evidence="2" type="ORF">COV74_10825</name>
</gene>
<organism evidence="2 3">
    <name type="scientific">Candidatus Abzuiibacterium crystallinum</name>
    <dbReference type="NCBI Taxonomy" id="1974748"/>
    <lineage>
        <taxon>Bacteria</taxon>
        <taxon>Pseudomonadati</taxon>
        <taxon>Candidatus Omnitrophota</taxon>
        <taxon>Candidatus Abzuiibacterium</taxon>
    </lineage>
</organism>
<dbReference type="EMBL" id="PCVY01000076">
    <property type="protein sequence ID" value="PIQ85082.1"/>
    <property type="molecule type" value="Genomic_DNA"/>
</dbReference>
<keyword evidence="1" id="KW-0472">Membrane</keyword>
<feature type="transmembrane region" description="Helical" evidence="1">
    <location>
        <begin position="102"/>
        <end position="122"/>
    </location>
</feature>
<name>A0A2H0LKZ0_9BACT</name>
<feature type="transmembrane region" description="Helical" evidence="1">
    <location>
        <begin position="44"/>
        <end position="67"/>
    </location>
</feature>
<evidence type="ECO:0000256" key="1">
    <source>
        <dbReference type="SAM" id="Phobius"/>
    </source>
</evidence>
<comment type="caution">
    <text evidence="2">The sequence shown here is derived from an EMBL/GenBank/DDBJ whole genome shotgun (WGS) entry which is preliminary data.</text>
</comment>
<dbReference type="Proteomes" id="UP000230859">
    <property type="component" value="Unassembled WGS sequence"/>
</dbReference>
<reference evidence="2 3" key="1">
    <citation type="submission" date="2017-09" db="EMBL/GenBank/DDBJ databases">
        <title>Depth-based differentiation of microbial function through sediment-hosted aquifers and enrichment of novel symbionts in the deep terrestrial subsurface.</title>
        <authorList>
            <person name="Probst A.J."/>
            <person name="Ladd B."/>
            <person name="Jarett J.K."/>
            <person name="Geller-Mcgrath D.E."/>
            <person name="Sieber C.M."/>
            <person name="Emerson J.B."/>
            <person name="Anantharaman K."/>
            <person name="Thomas B.C."/>
            <person name="Malmstrom R."/>
            <person name="Stieglmeier M."/>
            <person name="Klingl A."/>
            <person name="Woyke T."/>
            <person name="Ryan C.M."/>
            <person name="Banfield J.F."/>
        </authorList>
    </citation>
    <scope>NUCLEOTIDE SEQUENCE [LARGE SCALE GENOMIC DNA]</scope>
    <source>
        <strain evidence="2">CG11_big_fil_rev_8_21_14_0_20_45_26</strain>
    </source>
</reference>
<keyword evidence="1" id="KW-1133">Transmembrane helix</keyword>
<dbReference type="AlphaFoldDB" id="A0A2H0LKZ0"/>
<evidence type="ECO:0000313" key="3">
    <source>
        <dbReference type="Proteomes" id="UP000230859"/>
    </source>
</evidence>
<accession>A0A2H0LKZ0</accession>
<protein>
    <submittedName>
        <fullName evidence="2">Uncharacterized protein</fullName>
    </submittedName>
</protein>
<proteinExistence type="predicted"/>
<sequence length="123" mass="13626">MMTILLYLIALLWMFTGAAALFAPESTKMYVEKLSNTENTKFLSILPFVFAVVLLLGSGQTTFPMYCQVMGVLAALKGVLCLVLDKEKLKTIMDWYLKMPALAFRMAGFVSGALALILYKIIA</sequence>
<keyword evidence="1" id="KW-0812">Transmembrane</keyword>
<evidence type="ECO:0000313" key="2">
    <source>
        <dbReference type="EMBL" id="PIQ85082.1"/>
    </source>
</evidence>